<sequence>MTELFKALSNEHRVQILKWLKTPHDFFELEDIEPEVHEFGVCMSVIQKKAGLSQSTTSAYLTNMVNIGLLTSTRNGQWTYYKRNEDKIAELANYIQNTL</sequence>
<organism evidence="4 5">
    <name type="scientific">Myroides odoratimimus</name>
    <dbReference type="NCBI Taxonomy" id="76832"/>
    <lineage>
        <taxon>Bacteria</taxon>
        <taxon>Pseudomonadati</taxon>
        <taxon>Bacteroidota</taxon>
        <taxon>Flavobacteriia</taxon>
        <taxon>Flavobacteriales</taxon>
        <taxon>Flavobacteriaceae</taxon>
        <taxon>Myroides</taxon>
    </lineage>
</organism>
<dbReference type="InterPro" id="IPR036390">
    <property type="entry name" value="WH_DNA-bd_sf"/>
</dbReference>
<keyword evidence="3" id="KW-0804">Transcription</keyword>
<evidence type="ECO:0000256" key="2">
    <source>
        <dbReference type="ARBA" id="ARBA00023125"/>
    </source>
</evidence>
<dbReference type="SMART" id="SM00418">
    <property type="entry name" value="HTH_ARSR"/>
    <property type="match status" value="1"/>
</dbReference>
<reference evidence="4 5" key="1">
    <citation type="journal article" date="2016" name="J. Zhejiang Univ. Sci. B">
        <title>Antibiotic resistance mechanisms of Myroides sp.</title>
        <authorList>
            <person name="Hu S."/>
            <person name="Yuan S."/>
            <person name="Qu H."/>
            <person name="Jiang T."/>
            <person name="Zhou Y."/>
            <person name="Wang M."/>
            <person name="Ming D."/>
        </authorList>
    </citation>
    <scope>NUCLEOTIDE SEQUENCE [LARGE SCALE GENOMIC DNA]</scope>
    <source>
        <strain evidence="4 5">PR63039</strain>
    </source>
</reference>
<name>A0A0S7E7M0_9FLAO</name>
<evidence type="ECO:0000313" key="4">
    <source>
        <dbReference type="EMBL" id="ALU27349.1"/>
    </source>
</evidence>
<dbReference type="PROSITE" id="PS50987">
    <property type="entry name" value="HTH_ARSR_2"/>
    <property type="match status" value="1"/>
</dbReference>
<proteinExistence type="predicted"/>
<dbReference type="GO" id="GO:0003700">
    <property type="term" value="F:DNA-binding transcription factor activity"/>
    <property type="evidence" value="ECO:0007669"/>
    <property type="project" value="InterPro"/>
</dbReference>
<dbReference type="InterPro" id="IPR001845">
    <property type="entry name" value="HTH_ArsR_DNA-bd_dom"/>
</dbReference>
<dbReference type="InterPro" id="IPR036388">
    <property type="entry name" value="WH-like_DNA-bd_sf"/>
</dbReference>
<evidence type="ECO:0000256" key="1">
    <source>
        <dbReference type="ARBA" id="ARBA00023015"/>
    </source>
</evidence>
<keyword evidence="2" id="KW-0238">DNA-binding</keyword>
<evidence type="ECO:0000313" key="5">
    <source>
        <dbReference type="Proteomes" id="UP000069030"/>
    </source>
</evidence>
<dbReference type="AlphaFoldDB" id="A0A0S7E7M0"/>
<keyword evidence="1" id="KW-0805">Transcription regulation</keyword>
<dbReference type="GeneID" id="66976012"/>
<dbReference type="InterPro" id="IPR011991">
    <property type="entry name" value="ArsR-like_HTH"/>
</dbReference>
<dbReference type="PANTHER" id="PTHR33154">
    <property type="entry name" value="TRANSCRIPTIONAL REGULATOR, ARSR FAMILY"/>
    <property type="match status" value="1"/>
</dbReference>
<dbReference type="PANTHER" id="PTHR33154:SF33">
    <property type="entry name" value="TRANSCRIPTIONAL REPRESSOR SDPR"/>
    <property type="match status" value="1"/>
</dbReference>
<evidence type="ECO:0000256" key="3">
    <source>
        <dbReference type="ARBA" id="ARBA00023163"/>
    </source>
</evidence>
<dbReference type="SUPFAM" id="SSF46785">
    <property type="entry name" value="Winged helix' DNA-binding domain"/>
    <property type="match status" value="1"/>
</dbReference>
<dbReference type="CDD" id="cd00090">
    <property type="entry name" value="HTH_ARSR"/>
    <property type="match status" value="1"/>
</dbReference>
<protein>
    <submittedName>
        <fullName evidence="4">ArsR family transcriptional regulator</fullName>
    </submittedName>
</protein>
<dbReference type="EMBL" id="CP013690">
    <property type="protein sequence ID" value="ALU27349.1"/>
    <property type="molecule type" value="Genomic_DNA"/>
</dbReference>
<dbReference type="GO" id="GO:0003677">
    <property type="term" value="F:DNA binding"/>
    <property type="evidence" value="ECO:0007669"/>
    <property type="project" value="UniProtKB-KW"/>
</dbReference>
<accession>A0A0S7E7M0</accession>
<dbReference type="InterPro" id="IPR051081">
    <property type="entry name" value="HTH_MetalResp_TranReg"/>
</dbReference>
<dbReference type="Gene3D" id="1.10.10.10">
    <property type="entry name" value="Winged helix-like DNA-binding domain superfamily/Winged helix DNA-binding domain"/>
    <property type="match status" value="1"/>
</dbReference>
<dbReference type="RefSeq" id="WP_006260167.1">
    <property type="nucleotide sequence ID" value="NZ_BCMQ01000004.1"/>
</dbReference>
<gene>
    <name evidence="4" type="ORF">AS202_14795</name>
</gene>
<dbReference type="Proteomes" id="UP000069030">
    <property type="component" value="Chromosome"/>
</dbReference>
<dbReference type="KEGG" id="mod:AS202_14795"/>